<proteinExistence type="predicted"/>
<dbReference type="OrthoDB" id="156739at2"/>
<name>A0A6B8RUQ5_9BACL</name>
<evidence type="ECO:0000256" key="1">
    <source>
        <dbReference type="ARBA" id="ARBA00022679"/>
    </source>
</evidence>
<evidence type="ECO:0000259" key="3">
    <source>
        <dbReference type="PROSITE" id="PS51186"/>
    </source>
</evidence>
<dbReference type="CDD" id="cd04301">
    <property type="entry name" value="NAT_SF"/>
    <property type="match status" value="2"/>
</dbReference>
<dbReference type="KEGG" id="ppsc:EHS13_32060"/>
<dbReference type="PANTHER" id="PTHR43420">
    <property type="entry name" value="ACETYLTRANSFERASE"/>
    <property type="match status" value="1"/>
</dbReference>
<dbReference type="GO" id="GO:0016747">
    <property type="term" value="F:acyltransferase activity, transferring groups other than amino-acyl groups"/>
    <property type="evidence" value="ECO:0007669"/>
    <property type="project" value="InterPro"/>
</dbReference>
<dbReference type="InterPro" id="IPR016181">
    <property type="entry name" value="Acyl_CoA_acyltransferase"/>
</dbReference>
<dbReference type="Proteomes" id="UP000426246">
    <property type="component" value="Chromosome"/>
</dbReference>
<dbReference type="InterPro" id="IPR000182">
    <property type="entry name" value="GNAT_dom"/>
</dbReference>
<dbReference type="EMBL" id="CP034235">
    <property type="protein sequence ID" value="QGQ99183.1"/>
    <property type="molecule type" value="Genomic_DNA"/>
</dbReference>
<keyword evidence="1 4" id="KW-0808">Transferase</keyword>
<accession>A0A6B8RUQ5</accession>
<dbReference type="InterPro" id="IPR050680">
    <property type="entry name" value="YpeA/RimI_acetyltransf"/>
</dbReference>
<keyword evidence="2" id="KW-0012">Acyltransferase</keyword>
<evidence type="ECO:0000313" key="4">
    <source>
        <dbReference type="EMBL" id="QGQ99183.1"/>
    </source>
</evidence>
<gene>
    <name evidence="4" type="ORF">EHS13_32060</name>
</gene>
<dbReference type="AlphaFoldDB" id="A0A6B8RUQ5"/>
<keyword evidence="5" id="KW-1185">Reference proteome</keyword>
<feature type="domain" description="N-acetyltransferase" evidence="3">
    <location>
        <begin position="168"/>
        <end position="308"/>
    </location>
</feature>
<dbReference type="SUPFAM" id="SSF55729">
    <property type="entry name" value="Acyl-CoA N-acyltransferases (Nat)"/>
    <property type="match status" value="2"/>
</dbReference>
<dbReference type="Gene3D" id="3.40.630.30">
    <property type="match status" value="2"/>
</dbReference>
<evidence type="ECO:0000313" key="5">
    <source>
        <dbReference type="Proteomes" id="UP000426246"/>
    </source>
</evidence>
<dbReference type="RefSeq" id="WP_155704292.1">
    <property type="nucleotide sequence ID" value="NZ_CP034235.1"/>
</dbReference>
<sequence length="308" mass="35451">MGNSDIDASIRVHIGSDTDRIVTMINRDPYHMLNGLTVAEFDQNLDEPLRRIRDNTFVVEIRKTIVGYFSLCFVEENTFIAVDCFGTVDMDWRRRGIGTAIFNFIFNRLESIAHQELKLIRFKHRALTSIPAEVTIGVNLGMLEQNTLEILCLKNMVDQKDISQPLGFHFRNPTLEDANDWVDIYNEAFGVNKSLESVIYDFQGDSSYPNLYLLITNEFGDTIGLISSILRGTHARIPTIAVRREWQKRGIGRLLLSEILKRLKQSGADDVRLTVESTNYVARSLYNKFGFQQEYKRIHYVTTFLPKL</sequence>
<dbReference type="Pfam" id="PF00583">
    <property type="entry name" value="Acetyltransf_1"/>
    <property type="match status" value="1"/>
</dbReference>
<organism evidence="4 5">
    <name type="scientific">Paenibacillus psychroresistens</name>
    <dbReference type="NCBI Taxonomy" id="1778678"/>
    <lineage>
        <taxon>Bacteria</taxon>
        <taxon>Bacillati</taxon>
        <taxon>Bacillota</taxon>
        <taxon>Bacilli</taxon>
        <taxon>Bacillales</taxon>
        <taxon>Paenibacillaceae</taxon>
        <taxon>Paenibacillus</taxon>
    </lineage>
</organism>
<dbReference type="PROSITE" id="PS51186">
    <property type="entry name" value="GNAT"/>
    <property type="match status" value="1"/>
</dbReference>
<dbReference type="PANTHER" id="PTHR43420:SF12">
    <property type="entry name" value="N-ACETYLTRANSFERASE DOMAIN-CONTAINING PROTEIN"/>
    <property type="match status" value="1"/>
</dbReference>
<protein>
    <submittedName>
        <fullName evidence="4">GNAT family N-acetyltransferase</fullName>
    </submittedName>
</protein>
<evidence type="ECO:0000256" key="2">
    <source>
        <dbReference type="ARBA" id="ARBA00023315"/>
    </source>
</evidence>
<reference evidence="5" key="1">
    <citation type="submission" date="2018-11" db="EMBL/GenBank/DDBJ databases">
        <title>Complete genome sequence of Paenibacillus sp. ML311-T8.</title>
        <authorList>
            <person name="Nam Y.-D."/>
            <person name="Kang J."/>
            <person name="Chung W.-H."/>
            <person name="Park Y.S."/>
        </authorList>
    </citation>
    <scope>NUCLEOTIDE SEQUENCE [LARGE SCALE GENOMIC DNA]</scope>
    <source>
        <strain evidence="5">ML311-T8</strain>
    </source>
</reference>